<proteinExistence type="predicted"/>
<accession>A0A0S4KWZ0</accession>
<name>A0A0S4KWZ0_9BACT</name>
<dbReference type="EMBL" id="LN885086">
    <property type="protein sequence ID" value="CUQ66932.1"/>
    <property type="molecule type" value="Genomic_DNA"/>
</dbReference>
<gene>
    <name evidence="1" type="ORF">NITINOP_1960</name>
</gene>
<evidence type="ECO:0000313" key="1">
    <source>
        <dbReference type="EMBL" id="CUQ66932.1"/>
    </source>
</evidence>
<evidence type="ECO:0008006" key="3">
    <source>
        <dbReference type="Google" id="ProtNLM"/>
    </source>
</evidence>
<protein>
    <recommendedName>
        <fullName evidence="3">DUF2281 domain-containing protein</fullName>
    </recommendedName>
</protein>
<dbReference type="RefSeq" id="WP_062484922.1">
    <property type="nucleotide sequence ID" value="NZ_LN885086.1"/>
</dbReference>
<keyword evidence="2" id="KW-1185">Reference proteome</keyword>
<dbReference type="KEGG" id="nio:NITINOP_1960"/>
<dbReference type="Proteomes" id="UP000066284">
    <property type="component" value="Chromosome 1"/>
</dbReference>
<sequence>MTKMTEQIIIEKLRELSQERQAEVADFIDFLVHRETGRGSLTQEAEHLAQTAFTTLWDNPADAEYNRQ</sequence>
<organism evidence="1 2">
    <name type="scientific">Candidatus Nitrospira inopinata</name>
    <dbReference type="NCBI Taxonomy" id="1715989"/>
    <lineage>
        <taxon>Bacteria</taxon>
        <taxon>Pseudomonadati</taxon>
        <taxon>Nitrospirota</taxon>
        <taxon>Nitrospiria</taxon>
        <taxon>Nitrospirales</taxon>
        <taxon>Nitrospiraceae</taxon>
        <taxon>Nitrospira</taxon>
    </lineage>
</organism>
<dbReference type="AlphaFoldDB" id="A0A0S4KWZ0"/>
<evidence type="ECO:0000313" key="2">
    <source>
        <dbReference type="Proteomes" id="UP000066284"/>
    </source>
</evidence>
<reference evidence="2" key="1">
    <citation type="submission" date="2015-09" db="EMBL/GenBank/DDBJ databases">
        <authorList>
            <person name="Daims H."/>
        </authorList>
    </citation>
    <scope>NUCLEOTIDE SEQUENCE [LARGE SCALE GENOMIC DNA]</scope>
</reference>
<dbReference type="OrthoDB" id="6371923at2"/>